<evidence type="ECO:0000256" key="12">
    <source>
        <dbReference type="ARBA" id="ARBA00023002"/>
    </source>
</evidence>
<dbReference type="PANTHER" id="PTHR21071">
    <property type="entry name" value="UDP-N-ACETYLENOLPYRUVOYLGLUCOSAMINE REDUCTASE"/>
    <property type="match status" value="1"/>
</dbReference>
<evidence type="ECO:0000256" key="10">
    <source>
        <dbReference type="ARBA" id="ARBA00022960"/>
    </source>
</evidence>
<evidence type="ECO:0000313" key="18">
    <source>
        <dbReference type="EMBL" id="OGE38684.1"/>
    </source>
</evidence>
<keyword evidence="12 16" id="KW-0560">Oxidoreductase</keyword>
<dbReference type="InterPro" id="IPR016166">
    <property type="entry name" value="FAD-bd_PCMH"/>
</dbReference>
<dbReference type="InterPro" id="IPR036318">
    <property type="entry name" value="FAD-bd_PCMH-like_sf"/>
</dbReference>
<keyword evidence="13 16" id="KW-0131">Cell cycle</keyword>
<organism evidence="18 19">
    <name type="scientific">Candidatus Daviesbacteria bacterium RIFCSPHIGHO2_12_FULL_37_11</name>
    <dbReference type="NCBI Taxonomy" id="1797777"/>
    <lineage>
        <taxon>Bacteria</taxon>
        <taxon>Candidatus Daviesiibacteriota</taxon>
    </lineage>
</organism>
<dbReference type="GO" id="GO:0071949">
    <property type="term" value="F:FAD binding"/>
    <property type="evidence" value="ECO:0007669"/>
    <property type="project" value="InterPro"/>
</dbReference>
<comment type="catalytic activity">
    <reaction evidence="15 16">
        <text>UDP-N-acetyl-alpha-D-muramate + NADP(+) = UDP-N-acetyl-3-O-(1-carboxyvinyl)-alpha-D-glucosamine + NADPH + H(+)</text>
        <dbReference type="Rhea" id="RHEA:12248"/>
        <dbReference type="ChEBI" id="CHEBI:15378"/>
        <dbReference type="ChEBI" id="CHEBI:57783"/>
        <dbReference type="ChEBI" id="CHEBI:58349"/>
        <dbReference type="ChEBI" id="CHEBI:68483"/>
        <dbReference type="ChEBI" id="CHEBI:70757"/>
        <dbReference type="EC" id="1.3.1.98"/>
    </reaction>
</comment>
<dbReference type="Pfam" id="PF01565">
    <property type="entry name" value="FAD_binding_4"/>
    <property type="match status" value="1"/>
</dbReference>
<dbReference type="AlphaFoldDB" id="A0A1F5KCV1"/>
<evidence type="ECO:0000256" key="8">
    <source>
        <dbReference type="ARBA" id="ARBA00022827"/>
    </source>
</evidence>
<dbReference type="UniPathway" id="UPA00219"/>
<dbReference type="GO" id="GO:0009252">
    <property type="term" value="P:peptidoglycan biosynthetic process"/>
    <property type="evidence" value="ECO:0007669"/>
    <property type="project" value="UniProtKB-UniRule"/>
</dbReference>
<accession>A0A1F5KCV1</accession>
<feature type="domain" description="FAD-binding PCMH-type" evidence="17">
    <location>
        <begin position="16"/>
        <end position="210"/>
    </location>
</feature>
<dbReference type="SUPFAM" id="SSF56176">
    <property type="entry name" value="FAD-binding/transporter-associated domain-like"/>
    <property type="match status" value="1"/>
</dbReference>
<dbReference type="SUPFAM" id="SSF56194">
    <property type="entry name" value="Uridine diphospho-N-Acetylenolpyruvylglucosamine reductase, MurB, C-terminal domain"/>
    <property type="match status" value="1"/>
</dbReference>
<proteinExistence type="inferred from homology"/>
<dbReference type="PANTHER" id="PTHR21071:SF4">
    <property type="entry name" value="UDP-N-ACETYLENOLPYRUVOYLGLUCOSAMINE REDUCTASE"/>
    <property type="match status" value="1"/>
</dbReference>
<dbReference type="Proteomes" id="UP000176527">
    <property type="component" value="Unassembled WGS sequence"/>
</dbReference>
<dbReference type="Pfam" id="PF02873">
    <property type="entry name" value="MurB_C"/>
    <property type="match status" value="1"/>
</dbReference>
<evidence type="ECO:0000259" key="17">
    <source>
        <dbReference type="PROSITE" id="PS51387"/>
    </source>
</evidence>
<evidence type="ECO:0000256" key="7">
    <source>
        <dbReference type="ARBA" id="ARBA00022630"/>
    </source>
</evidence>
<dbReference type="InterPro" id="IPR036635">
    <property type="entry name" value="MurB_C_sf"/>
</dbReference>
<keyword evidence="14 16" id="KW-0961">Cell wall biogenesis/degradation</keyword>
<dbReference type="InterPro" id="IPR006094">
    <property type="entry name" value="Oxid_FAD_bind_N"/>
</dbReference>
<dbReference type="GO" id="GO:0051301">
    <property type="term" value="P:cell division"/>
    <property type="evidence" value="ECO:0007669"/>
    <property type="project" value="UniProtKB-KW"/>
</dbReference>
<dbReference type="Gene3D" id="3.90.78.10">
    <property type="entry name" value="UDP-N-acetylenolpyruvoylglucosamine reductase, C-terminal domain"/>
    <property type="match status" value="1"/>
</dbReference>
<comment type="cofactor">
    <cofactor evidence="1 16">
        <name>FAD</name>
        <dbReference type="ChEBI" id="CHEBI:57692"/>
    </cofactor>
</comment>
<name>A0A1F5KCV1_9BACT</name>
<protein>
    <recommendedName>
        <fullName evidence="16">UDP-N-acetylenolpyruvoylglucosamine reductase</fullName>
        <ecNumber evidence="16">1.3.1.98</ecNumber>
    </recommendedName>
    <alternativeName>
        <fullName evidence="16">UDP-N-acetylmuramate dehydrogenase</fullName>
    </alternativeName>
</protein>
<evidence type="ECO:0000256" key="1">
    <source>
        <dbReference type="ARBA" id="ARBA00001974"/>
    </source>
</evidence>
<feature type="active site" evidence="16">
    <location>
        <position position="329"/>
    </location>
</feature>
<keyword evidence="8 16" id="KW-0274">FAD</keyword>
<evidence type="ECO:0000256" key="2">
    <source>
        <dbReference type="ARBA" id="ARBA00003921"/>
    </source>
</evidence>
<comment type="pathway">
    <text evidence="4 16">Cell wall biogenesis; peptidoglycan biosynthesis.</text>
</comment>
<evidence type="ECO:0000256" key="5">
    <source>
        <dbReference type="ARBA" id="ARBA00022490"/>
    </source>
</evidence>
<dbReference type="GO" id="GO:0008762">
    <property type="term" value="F:UDP-N-acetylmuramate dehydrogenase activity"/>
    <property type="evidence" value="ECO:0007669"/>
    <property type="project" value="UniProtKB-UniRule"/>
</dbReference>
<dbReference type="PROSITE" id="PS51387">
    <property type="entry name" value="FAD_PCMH"/>
    <property type="match status" value="1"/>
</dbReference>
<keyword evidence="5 16" id="KW-0963">Cytoplasm</keyword>
<dbReference type="HAMAP" id="MF_00037">
    <property type="entry name" value="MurB"/>
    <property type="match status" value="1"/>
</dbReference>
<comment type="similarity">
    <text evidence="16">Belongs to the MurB family.</text>
</comment>
<feature type="active site" description="Proton donor" evidence="16">
    <location>
        <position position="239"/>
    </location>
</feature>
<keyword evidence="11 16" id="KW-0573">Peptidoglycan synthesis</keyword>
<dbReference type="InterPro" id="IPR003170">
    <property type="entry name" value="MurB"/>
</dbReference>
<evidence type="ECO:0000313" key="19">
    <source>
        <dbReference type="Proteomes" id="UP000176527"/>
    </source>
</evidence>
<dbReference type="EC" id="1.3.1.98" evidence="16"/>
<sequence length="341" mass="37451">MKIVRNYPMSKVTTLGIGGPAKAFSVVKTEEELVETIKFAKEKGMDFVIIGGGSNLLVSDRGVNKLIIKNEVAGITSVHTGGMLSVKSGTPLQELVDFSISHSLSGLQKLTGIPGTVGGAVYGAVGAYGMEIIDHIVSVKTLSPNMLASEDRDFLLSQSEAILRNKKSDRAKQPKVLFLTKKDCDFGYRDSIFKTNKMIILEATFQLEPGNTEELRKEAAEILNKRLKKYPKGIKCPGSFFKNIVAETLPKEILDKIPSDKIVYDKIPAGSLLESVGAKGDKLNGIEIAPYHANLFINEKQGAAKDFYKLAEKYYRLVYQKFGIKLEPEVQLINLPPLQNP</sequence>
<evidence type="ECO:0000256" key="9">
    <source>
        <dbReference type="ARBA" id="ARBA00022857"/>
    </source>
</evidence>
<dbReference type="GO" id="GO:0005829">
    <property type="term" value="C:cytosol"/>
    <property type="evidence" value="ECO:0007669"/>
    <property type="project" value="TreeGrafter"/>
</dbReference>
<evidence type="ECO:0000256" key="3">
    <source>
        <dbReference type="ARBA" id="ARBA00004496"/>
    </source>
</evidence>
<dbReference type="EMBL" id="MFDE01000014">
    <property type="protein sequence ID" value="OGE38684.1"/>
    <property type="molecule type" value="Genomic_DNA"/>
</dbReference>
<keyword evidence="9 16" id="KW-0521">NADP</keyword>
<dbReference type="InterPro" id="IPR016169">
    <property type="entry name" value="FAD-bd_PCMH_sub2"/>
</dbReference>
<evidence type="ECO:0000256" key="14">
    <source>
        <dbReference type="ARBA" id="ARBA00023316"/>
    </source>
</evidence>
<keyword evidence="10 16" id="KW-0133">Cell shape</keyword>
<dbReference type="GO" id="GO:0008360">
    <property type="term" value="P:regulation of cell shape"/>
    <property type="evidence" value="ECO:0007669"/>
    <property type="project" value="UniProtKB-KW"/>
</dbReference>
<feature type="active site" evidence="16">
    <location>
        <position position="189"/>
    </location>
</feature>
<evidence type="ECO:0000256" key="15">
    <source>
        <dbReference type="ARBA" id="ARBA00048914"/>
    </source>
</evidence>
<reference evidence="18 19" key="1">
    <citation type="journal article" date="2016" name="Nat. Commun.">
        <title>Thousands of microbial genomes shed light on interconnected biogeochemical processes in an aquifer system.</title>
        <authorList>
            <person name="Anantharaman K."/>
            <person name="Brown C.T."/>
            <person name="Hug L.A."/>
            <person name="Sharon I."/>
            <person name="Castelle C.J."/>
            <person name="Probst A.J."/>
            <person name="Thomas B.C."/>
            <person name="Singh A."/>
            <person name="Wilkins M.J."/>
            <person name="Karaoz U."/>
            <person name="Brodie E.L."/>
            <person name="Williams K.H."/>
            <person name="Hubbard S.S."/>
            <person name="Banfield J.F."/>
        </authorList>
    </citation>
    <scope>NUCLEOTIDE SEQUENCE [LARGE SCALE GENOMIC DNA]</scope>
</reference>
<evidence type="ECO:0000256" key="6">
    <source>
        <dbReference type="ARBA" id="ARBA00022618"/>
    </source>
</evidence>
<evidence type="ECO:0000256" key="13">
    <source>
        <dbReference type="ARBA" id="ARBA00023306"/>
    </source>
</evidence>
<dbReference type="GO" id="GO:0071555">
    <property type="term" value="P:cell wall organization"/>
    <property type="evidence" value="ECO:0007669"/>
    <property type="project" value="UniProtKB-KW"/>
</dbReference>
<dbReference type="InterPro" id="IPR016167">
    <property type="entry name" value="FAD-bd_PCMH_sub1"/>
</dbReference>
<dbReference type="Gene3D" id="3.30.465.10">
    <property type="match status" value="1"/>
</dbReference>
<dbReference type="Gene3D" id="3.30.43.10">
    <property type="entry name" value="Uridine Diphospho-n-acetylenolpyruvylglucosamine Reductase, domain 2"/>
    <property type="match status" value="1"/>
</dbReference>
<gene>
    <name evidence="16" type="primary">murB</name>
    <name evidence="18" type="ORF">A3F00_03380</name>
</gene>
<comment type="caution">
    <text evidence="18">The sequence shown here is derived from an EMBL/GenBank/DDBJ whole genome shotgun (WGS) entry which is preliminary data.</text>
</comment>
<comment type="subcellular location">
    <subcellularLocation>
        <location evidence="3 16">Cytoplasm</location>
    </subcellularLocation>
</comment>
<keyword evidence="7 16" id="KW-0285">Flavoprotein</keyword>
<dbReference type="InterPro" id="IPR011601">
    <property type="entry name" value="MurB_C"/>
</dbReference>
<evidence type="ECO:0000256" key="16">
    <source>
        <dbReference type="HAMAP-Rule" id="MF_00037"/>
    </source>
</evidence>
<evidence type="ECO:0000256" key="4">
    <source>
        <dbReference type="ARBA" id="ARBA00004752"/>
    </source>
</evidence>
<evidence type="ECO:0000256" key="11">
    <source>
        <dbReference type="ARBA" id="ARBA00022984"/>
    </source>
</evidence>
<keyword evidence="6 16" id="KW-0132">Cell division</keyword>
<comment type="function">
    <text evidence="2 16">Cell wall formation.</text>
</comment>